<dbReference type="PANTHER" id="PTHR43214">
    <property type="entry name" value="TWO-COMPONENT RESPONSE REGULATOR"/>
    <property type="match status" value="1"/>
</dbReference>
<dbReference type="InterPro" id="IPR011006">
    <property type="entry name" value="CheY-like_superfamily"/>
</dbReference>
<evidence type="ECO:0000256" key="4">
    <source>
        <dbReference type="ARBA" id="ARBA00023163"/>
    </source>
</evidence>
<dbReference type="Gene3D" id="3.40.50.2300">
    <property type="match status" value="1"/>
</dbReference>
<comment type="caution">
    <text evidence="8">The sequence shown here is derived from an EMBL/GenBank/DDBJ whole genome shotgun (WGS) entry which is preliminary data.</text>
</comment>
<dbReference type="PROSITE" id="PS50110">
    <property type="entry name" value="RESPONSE_REGULATORY"/>
    <property type="match status" value="1"/>
</dbReference>
<dbReference type="STRING" id="1108044.GOOTI_187_00050"/>
<dbReference type="EMBL" id="BAFB01000187">
    <property type="protein sequence ID" value="GAB35870.1"/>
    <property type="molecule type" value="Genomic_DNA"/>
</dbReference>
<gene>
    <name evidence="8" type="ORF">GOOTI_187_00050</name>
</gene>
<proteinExistence type="predicted"/>
<dbReference type="Pfam" id="PF00196">
    <property type="entry name" value="GerE"/>
    <property type="match status" value="1"/>
</dbReference>
<dbReference type="PANTHER" id="PTHR43214:SF24">
    <property type="entry name" value="TRANSCRIPTIONAL REGULATORY PROTEIN NARL-RELATED"/>
    <property type="match status" value="1"/>
</dbReference>
<dbReference type="InterPro" id="IPR001789">
    <property type="entry name" value="Sig_transdc_resp-reg_receiver"/>
</dbReference>
<evidence type="ECO:0000259" key="7">
    <source>
        <dbReference type="PROSITE" id="PS50110"/>
    </source>
</evidence>
<evidence type="ECO:0000256" key="3">
    <source>
        <dbReference type="ARBA" id="ARBA00023125"/>
    </source>
</evidence>
<protein>
    <submittedName>
        <fullName evidence="8">Two-component response regulator</fullName>
    </submittedName>
</protein>
<dbReference type="InterPro" id="IPR058245">
    <property type="entry name" value="NreC/VraR/RcsB-like_REC"/>
</dbReference>
<evidence type="ECO:0000256" key="2">
    <source>
        <dbReference type="ARBA" id="ARBA00023015"/>
    </source>
</evidence>
<dbReference type="Proteomes" id="UP000005038">
    <property type="component" value="Unassembled WGS sequence"/>
</dbReference>
<keyword evidence="3" id="KW-0238">DNA-binding</keyword>
<dbReference type="GO" id="GO:0000160">
    <property type="term" value="P:phosphorelay signal transduction system"/>
    <property type="evidence" value="ECO:0007669"/>
    <property type="project" value="InterPro"/>
</dbReference>
<dbReference type="CDD" id="cd17535">
    <property type="entry name" value="REC_NarL-like"/>
    <property type="match status" value="1"/>
</dbReference>
<evidence type="ECO:0000256" key="5">
    <source>
        <dbReference type="PROSITE-ProRule" id="PRU00169"/>
    </source>
</evidence>
<organism evidence="8 9">
    <name type="scientific">Gordonia otitidis (strain DSM 44809 / CCUG 52243 / JCM 12355 / NBRC 100426 / IFM 10032)</name>
    <dbReference type="NCBI Taxonomy" id="1108044"/>
    <lineage>
        <taxon>Bacteria</taxon>
        <taxon>Bacillati</taxon>
        <taxon>Actinomycetota</taxon>
        <taxon>Actinomycetes</taxon>
        <taxon>Mycobacteriales</taxon>
        <taxon>Gordoniaceae</taxon>
        <taxon>Gordonia</taxon>
    </lineage>
</organism>
<dbReference type="CDD" id="cd06170">
    <property type="entry name" value="LuxR_C_like"/>
    <property type="match status" value="1"/>
</dbReference>
<feature type="domain" description="Response regulatory" evidence="7">
    <location>
        <begin position="35"/>
        <end position="151"/>
    </location>
</feature>
<sequence>MQGTRDKCEFSGRYGYRRLVATTGAYSGPVESLVTAVVVDDHPFFRDGISRGLTQSGRVRVVGEAGDGTTGLELIRDEQPDVAVVDYQMPGLTGVDVAHAVTRDGLPTRVLLLSAVTDAPIVFAALEKGAAGYLSKESGRDEIVGAVTRVAKGETVVPAELAAGLVGEIRAHARGDGPALSERERQVLEGFARGLSIPQLAGELFIGASTVKTHAQHLYEKLGVSDRAAAVAEAMRRGLLE</sequence>
<dbReference type="SMART" id="SM00421">
    <property type="entry name" value="HTH_LUXR"/>
    <property type="match status" value="1"/>
</dbReference>
<name>H5TQW2_GORO1</name>
<evidence type="ECO:0000259" key="6">
    <source>
        <dbReference type="PROSITE" id="PS50043"/>
    </source>
</evidence>
<dbReference type="InterPro" id="IPR016032">
    <property type="entry name" value="Sig_transdc_resp-reg_C-effctor"/>
</dbReference>
<dbReference type="PROSITE" id="PS50043">
    <property type="entry name" value="HTH_LUXR_2"/>
    <property type="match status" value="1"/>
</dbReference>
<evidence type="ECO:0000313" key="9">
    <source>
        <dbReference type="Proteomes" id="UP000005038"/>
    </source>
</evidence>
<keyword evidence="1 5" id="KW-0597">Phosphoprotein</keyword>
<reference evidence="8" key="1">
    <citation type="submission" date="2012-02" db="EMBL/GenBank/DDBJ databases">
        <title>Whole genome shotgun sequence of Gordonia otitidis NBRC 100426.</title>
        <authorList>
            <person name="Yoshida I."/>
            <person name="Hosoyama A."/>
            <person name="Tsuchikane K."/>
            <person name="Katsumata H."/>
            <person name="Yamazaki S."/>
            <person name="Fujita N."/>
        </authorList>
    </citation>
    <scope>NUCLEOTIDE SEQUENCE [LARGE SCALE GENOMIC DNA]</scope>
    <source>
        <strain evidence="8">NBRC 100426</strain>
    </source>
</reference>
<evidence type="ECO:0000256" key="1">
    <source>
        <dbReference type="ARBA" id="ARBA00022553"/>
    </source>
</evidence>
<dbReference type="AlphaFoldDB" id="H5TQW2"/>
<dbReference type="PRINTS" id="PR00038">
    <property type="entry name" value="HTHLUXR"/>
</dbReference>
<keyword evidence="4" id="KW-0804">Transcription</keyword>
<evidence type="ECO:0000313" key="8">
    <source>
        <dbReference type="EMBL" id="GAB35870.1"/>
    </source>
</evidence>
<dbReference type="GO" id="GO:0003677">
    <property type="term" value="F:DNA binding"/>
    <property type="evidence" value="ECO:0007669"/>
    <property type="project" value="UniProtKB-KW"/>
</dbReference>
<keyword evidence="9" id="KW-1185">Reference proteome</keyword>
<feature type="domain" description="HTH luxR-type" evidence="6">
    <location>
        <begin position="173"/>
        <end position="238"/>
    </location>
</feature>
<dbReference type="InterPro" id="IPR000792">
    <property type="entry name" value="Tscrpt_reg_LuxR_C"/>
</dbReference>
<dbReference type="InterPro" id="IPR039420">
    <property type="entry name" value="WalR-like"/>
</dbReference>
<dbReference type="GO" id="GO:0006355">
    <property type="term" value="P:regulation of DNA-templated transcription"/>
    <property type="evidence" value="ECO:0007669"/>
    <property type="project" value="InterPro"/>
</dbReference>
<dbReference type="Pfam" id="PF00072">
    <property type="entry name" value="Response_reg"/>
    <property type="match status" value="1"/>
</dbReference>
<dbReference type="SMART" id="SM00448">
    <property type="entry name" value="REC"/>
    <property type="match status" value="1"/>
</dbReference>
<feature type="modified residue" description="4-aspartylphosphate" evidence="5">
    <location>
        <position position="86"/>
    </location>
</feature>
<accession>H5TQW2</accession>
<keyword evidence="2" id="KW-0805">Transcription regulation</keyword>
<dbReference type="SUPFAM" id="SSF52172">
    <property type="entry name" value="CheY-like"/>
    <property type="match status" value="1"/>
</dbReference>
<dbReference type="SUPFAM" id="SSF46894">
    <property type="entry name" value="C-terminal effector domain of the bipartite response regulators"/>
    <property type="match status" value="1"/>
</dbReference>